<accession>A0AAW8SUE9</accession>
<dbReference type="Proteomes" id="UP001249240">
    <property type="component" value="Unassembled WGS sequence"/>
</dbReference>
<sequence>MVVIKKPGMFNEDKQPEFKTDIAKSLSDANIQGNEDTVSDIPVVKKETPIDNQSSSDTIGAKIKGWEETMAAKKSPRAVRSLNPNSISWRVHEKIANYAKQPNLEYLPTIINDQLKSEHGLTDSDISSYYYAKKKSGYLDNRELSPKESEKMKKSIRVWWTTDLFWDVYEATKKRIAEEQAKKSSAIGEVGEDSTSQITGSDDLPRDSLSEN</sequence>
<dbReference type="AlphaFoldDB" id="A0AAW8SUE9"/>
<gene>
    <name evidence="2" type="ORF">P7D78_03260</name>
</gene>
<reference evidence="2" key="1">
    <citation type="submission" date="2023-03" db="EMBL/GenBank/DDBJ databases">
        <authorList>
            <person name="Shen W."/>
            <person name="Cai J."/>
        </authorList>
    </citation>
    <scope>NUCLEOTIDE SEQUENCE</scope>
    <source>
        <strain evidence="2">B646-2</strain>
    </source>
</reference>
<dbReference type="EMBL" id="JARPXM010000002">
    <property type="protein sequence ID" value="MDT2537131.1"/>
    <property type="molecule type" value="Genomic_DNA"/>
</dbReference>
<organism evidence="2 3">
    <name type="scientific">Enterococcus raffinosus</name>
    <dbReference type="NCBI Taxonomy" id="71452"/>
    <lineage>
        <taxon>Bacteria</taxon>
        <taxon>Bacillati</taxon>
        <taxon>Bacillota</taxon>
        <taxon>Bacilli</taxon>
        <taxon>Lactobacillales</taxon>
        <taxon>Enterococcaceae</taxon>
        <taxon>Enterococcus</taxon>
    </lineage>
</organism>
<feature type="region of interest" description="Disordered" evidence="1">
    <location>
        <begin position="180"/>
        <end position="212"/>
    </location>
</feature>
<comment type="caution">
    <text evidence="2">The sequence shown here is derived from an EMBL/GenBank/DDBJ whole genome shotgun (WGS) entry which is preliminary data.</text>
</comment>
<dbReference type="RefSeq" id="WP_010746965.1">
    <property type="nucleotide sequence ID" value="NZ_BAAAXM010000064.1"/>
</dbReference>
<evidence type="ECO:0000313" key="2">
    <source>
        <dbReference type="EMBL" id="MDT2537131.1"/>
    </source>
</evidence>
<evidence type="ECO:0000256" key="1">
    <source>
        <dbReference type="SAM" id="MobiDB-lite"/>
    </source>
</evidence>
<feature type="compositionally biased region" description="Basic and acidic residues" evidence="1">
    <location>
        <begin position="203"/>
        <end position="212"/>
    </location>
</feature>
<protein>
    <submittedName>
        <fullName evidence="2">Uncharacterized protein</fullName>
    </submittedName>
</protein>
<proteinExistence type="predicted"/>
<name>A0AAW8SUE9_9ENTE</name>
<evidence type="ECO:0000313" key="3">
    <source>
        <dbReference type="Proteomes" id="UP001249240"/>
    </source>
</evidence>